<dbReference type="PANTHER" id="PTHR12126:SF11">
    <property type="entry name" value="NADH DEHYDROGENASE [UBIQUINONE] 1 ALPHA SUBCOMPLEX SUBUNIT 9, MITOCHONDRIAL"/>
    <property type="match status" value="1"/>
</dbReference>
<gene>
    <name evidence="2" type="ORF">FHP08_11210</name>
</gene>
<dbReference type="SUPFAM" id="SSF51735">
    <property type="entry name" value="NAD(P)-binding Rossmann-fold domains"/>
    <property type="match status" value="1"/>
</dbReference>
<dbReference type="RefSeq" id="WP_147704545.1">
    <property type="nucleotide sequence ID" value="NZ_VDUY01000004.1"/>
</dbReference>
<dbReference type="AlphaFoldDB" id="A0A5C8NWH8"/>
<dbReference type="CDD" id="cd05271">
    <property type="entry name" value="NDUFA9_like_SDR_a"/>
    <property type="match status" value="1"/>
</dbReference>
<dbReference type="Proteomes" id="UP000321548">
    <property type="component" value="Unassembled WGS sequence"/>
</dbReference>
<sequence length="321" mass="34414">MRHSRVLVIGGSGFIGGHLVAELAARGKQVVVPTRNRMAARRLLSLPTVEVVEADVHRDHDLATLAVKADAVVNLVGMLHDRRGKPWGPGFDRAHVQLPRRVAAACVAAGVNRLLHMSALGVTEGGEETAPSMYLRSKAAGERAVRESGLGGWTIMRPSVVFGPDDRFLNLFAGLQKWLPVMAVGRAGAKFQPVFVGDVARAFANALDEPATLGRCYELAGPDVYTLRELVKLAGGLAGVQRPVIGLNDFLGRAQALFLEFAPGPTLMSRDNYDSMSIDNVASGPVAPELGVRLTALAALMPRWTADRNARIGVTRTRAHR</sequence>
<dbReference type="OrthoDB" id="5292533at2"/>
<dbReference type="Gene3D" id="3.40.50.720">
    <property type="entry name" value="NAD(P)-binding Rossmann-like Domain"/>
    <property type="match status" value="1"/>
</dbReference>
<evidence type="ECO:0000313" key="2">
    <source>
        <dbReference type="EMBL" id="TXL65350.1"/>
    </source>
</evidence>
<dbReference type="InterPro" id="IPR051207">
    <property type="entry name" value="ComplexI_NDUFA9_subunit"/>
</dbReference>
<comment type="caution">
    <text evidence="2">The sequence shown here is derived from an EMBL/GenBank/DDBJ whole genome shotgun (WGS) entry which is preliminary data.</text>
</comment>
<dbReference type="PANTHER" id="PTHR12126">
    <property type="entry name" value="NADH-UBIQUINONE OXIDOREDUCTASE 39 KDA SUBUNIT-RELATED"/>
    <property type="match status" value="1"/>
</dbReference>
<dbReference type="GO" id="GO:0044877">
    <property type="term" value="F:protein-containing complex binding"/>
    <property type="evidence" value="ECO:0007669"/>
    <property type="project" value="TreeGrafter"/>
</dbReference>
<name>A0A5C8NWH8_9BURK</name>
<evidence type="ECO:0000259" key="1">
    <source>
        <dbReference type="Pfam" id="PF01370"/>
    </source>
</evidence>
<proteinExistence type="predicted"/>
<protein>
    <submittedName>
        <fullName evidence="2">Complex I NDUFA9 subunit family protein</fullName>
    </submittedName>
</protein>
<dbReference type="EMBL" id="VDUY01000004">
    <property type="protein sequence ID" value="TXL65350.1"/>
    <property type="molecule type" value="Genomic_DNA"/>
</dbReference>
<dbReference type="InterPro" id="IPR036291">
    <property type="entry name" value="NAD(P)-bd_dom_sf"/>
</dbReference>
<dbReference type="InterPro" id="IPR001509">
    <property type="entry name" value="Epimerase_deHydtase"/>
</dbReference>
<keyword evidence="3" id="KW-1185">Reference proteome</keyword>
<reference evidence="2 3" key="1">
    <citation type="submission" date="2019-06" db="EMBL/GenBank/DDBJ databases">
        <title>Quisquiliibacterium sp. nov., isolated from a maize field.</title>
        <authorList>
            <person name="Lin S.-Y."/>
            <person name="Tsai C.-F."/>
            <person name="Young C.-C."/>
        </authorList>
    </citation>
    <scope>NUCLEOTIDE SEQUENCE [LARGE SCALE GENOMIC DNA]</scope>
    <source>
        <strain evidence="2 3">CC-CFT501</strain>
    </source>
</reference>
<dbReference type="Pfam" id="PF01370">
    <property type="entry name" value="Epimerase"/>
    <property type="match status" value="1"/>
</dbReference>
<organism evidence="2 3">
    <name type="scientific">Zeimonas arvi</name>
    <dbReference type="NCBI Taxonomy" id="2498847"/>
    <lineage>
        <taxon>Bacteria</taxon>
        <taxon>Pseudomonadati</taxon>
        <taxon>Pseudomonadota</taxon>
        <taxon>Betaproteobacteria</taxon>
        <taxon>Burkholderiales</taxon>
        <taxon>Burkholderiaceae</taxon>
        <taxon>Zeimonas</taxon>
    </lineage>
</organism>
<feature type="domain" description="NAD-dependent epimerase/dehydratase" evidence="1">
    <location>
        <begin position="6"/>
        <end position="212"/>
    </location>
</feature>
<accession>A0A5C8NWH8</accession>
<evidence type="ECO:0000313" key="3">
    <source>
        <dbReference type="Proteomes" id="UP000321548"/>
    </source>
</evidence>